<dbReference type="InterPro" id="IPR031657">
    <property type="entry name" value="REPA_OB_2"/>
</dbReference>
<evidence type="ECO:0000313" key="4">
    <source>
        <dbReference type="Proteomes" id="UP001552299"/>
    </source>
</evidence>
<accession>A0ABD0VIS9</accession>
<keyword evidence="1" id="KW-0238">DNA-binding</keyword>
<keyword evidence="4" id="KW-1185">Reference proteome</keyword>
<organism evidence="3 4">
    <name type="scientific">Dendrobium thyrsiflorum</name>
    <name type="common">Pinecone-like raceme dendrobium</name>
    <name type="synonym">Orchid</name>
    <dbReference type="NCBI Taxonomy" id="117978"/>
    <lineage>
        <taxon>Eukaryota</taxon>
        <taxon>Viridiplantae</taxon>
        <taxon>Streptophyta</taxon>
        <taxon>Embryophyta</taxon>
        <taxon>Tracheophyta</taxon>
        <taxon>Spermatophyta</taxon>
        <taxon>Magnoliopsida</taxon>
        <taxon>Liliopsida</taxon>
        <taxon>Asparagales</taxon>
        <taxon>Orchidaceae</taxon>
        <taxon>Epidendroideae</taxon>
        <taxon>Malaxideae</taxon>
        <taxon>Dendrobiinae</taxon>
        <taxon>Dendrobium</taxon>
    </lineage>
</organism>
<reference evidence="3 4" key="1">
    <citation type="journal article" date="2024" name="Plant Biotechnol. J.">
        <title>Dendrobium thyrsiflorum genome and its molecular insights into genes involved in important horticultural traits.</title>
        <authorList>
            <person name="Chen B."/>
            <person name="Wang J.Y."/>
            <person name="Zheng P.J."/>
            <person name="Li K.L."/>
            <person name="Liang Y.M."/>
            <person name="Chen X.F."/>
            <person name="Zhang C."/>
            <person name="Zhao X."/>
            <person name="He X."/>
            <person name="Zhang G.Q."/>
            <person name="Liu Z.J."/>
            <person name="Xu Q."/>
        </authorList>
    </citation>
    <scope>NUCLEOTIDE SEQUENCE [LARGE SCALE GENOMIC DNA]</scope>
    <source>
        <strain evidence="3">GZMU011</strain>
    </source>
</reference>
<evidence type="ECO:0000259" key="2">
    <source>
        <dbReference type="Pfam" id="PF16900"/>
    </source>
</evidence>
<dbReference type="GO" id="GO:0003677">
    <property type="term" value="F:DNA binding"/>
    <property type="evidence" value="ECO:0007669"/>
    <property type="project" value="UniProtKB-KW"/>
</dbReference>
<dbReference type="CDD" id="cd04475">
    <property type="entry name" value="RPA1_DBD_B"/>
    <property type="match status" value="1"/>
</dbReference>
<comment type="caution">
    <text evidence="3">The sequence shown here is derived from an EMBL/GenBank/DDBJ whole genome shotgun (WGS) entry which is preliminary data.</text>
</comment>
<dbReference type="AlphaFoldDB" id="A0ABD0VIS9"/>
<protein>
    <recommendedName>
        <fullName evidence="2">Replication protein A OB domain-containing protein</fullName>
    </recommendedName>
</protein>
<dbReference type="PANTHER" id="PTHR47165">
    <property type="entry name" value="OS03G0429900 PROTEIN"/>
    <property type="match status" value="1"/>
</dbReference>
<dbReference type="EMBL" id="JANQDX010000005">
    <property type="protein sequence ID" value="KAL0924601.1"/>
    <property type="molecule type" value="Genomic_DNA"/>
</dbReference>
<dbReference type="Pfam" id="PF16900">
    <property type="entry name" value="REPA_OB_2"/>
    <property type="match status" value="1"/>
</dbReference>
<dbReference type="PANTHER" id="PTHR47165:SF4">
    <property type="entry name" value="OS03G0429900 PROTEIN"/>
    <property type="match status" value="1"/>
</dbReference>
<proteinExistence type="predicted"/>
<dbReference type="Proteomes" id="UP001552299">
    <property type="component" value="Unassembled WGS sequence"/>
</dbReference>
<name>A0ABD0VIS9_DENTH</name>
<evidence type="ECO:0000313" key="3">
    <source>
        <dbReference type="EMBL" id="KAL0924601.1"/>
    </source>
</evidence>
<gene>
    <name evidence="3" type="ORF">M5K25_005444</name>
</gene>
<feature type="domain" description="Replication protein A OB" evidence="2">
    <location>
        <begin position="74"/>
        <end position="170"/>
    </location>
</feature>
<dbReference type="SUPFAM" id="SSF50249">
    <property type="entry name" value="Nucleic acid-binding proteins"/>
    <property type="match status" value="3"/>
</dbReference>
<evidence type="ECO:0000256" key="1">
    <source>
        <dbReference type="ARBA" id="ARBA00023125"/>
    </source>
</evidence>
<sequence>MFNEIIDKFSNILEIGKTYMISNGQVKDINKNFYNVHEKFEIILNNLSEIHLTVNDTIQSFNKKLSTIEEIMTNPNLSSDVILLVLKVYEVRTICRQKDKKKILKRDLQVIGLRSEIITLTLWETLATNEGKQLEDMSNEKPIILVKGVVGKYFNGFTLSSTISTIVEINPNLPATKELMDWYNFSVKYYATKVIIKGLQQEENIWYPSCNTCKSKVTITKDTGRCAKCSKENVDYSDRYIRI</sequence>
<dbReference type="InterPro" id="IPR012340">
    <property type="entry name" value="NA-bd_OB-fold"/>
</dbReference>
<dbReference type="Gene3D" id="2.40.50.140">
    <property type="entry name" value="Nucleic acid-binding proteins"/>
    <property type="match status" value="2"/>
</dbReference>